<name>A0A5J4WR34_9EUKA</name>
<accession>A0A5J4WR34</accession>
<keyword evidence="2" id="KW-0812">Transmembrane</keyword>
<dbReference type="AlphaFoldDB" id="A0A5J4WR34"/>
<evidence type="ECO:0000256" key="1">
    <source>
        <dbReference type="SAM" id="MobiDB-lite"/>
    </source>
</evidence>
<dbReference type="Proteomes" id="UP000324800">
    <property type="component" value="Unassembled WGS sequence"/>
</dbReference>
<comment type="caution">
    <text evidence="3">The sequence shown here is derived from an EMBL/GenBank/DDBJ whole genome shotgun (WGS) entry which is preliminary data.</text>
</comment>
<evidence type="ECO:0000313" key="3">
    <source>
        <dbReference type="EMBL" id="KAA6397370.1"/>
    </source>
</evidence>
<organism evidence="3 4">
    <name type="scientific">Streblomastix strix</name>
    <dbReference type="NCBI Taxonomy" id="222440"/>
    <lineage>
        <taxon>Eukaryota</taxon>
        <taxon>Metamonada</taxon>
        <taxon>Preaxostyla</taxon>
        <taxon>Oxymonadida</taxon>
        <taxon>Streblomastigidae</taxon>
        <taxon>Streblomastix</taxon>
    </lineage>
</organism>
<gene>
    <name evidence="3" type="ORF">EZS28_007103</name>
</gene>
<feature type="region of interest" description="Disordered" evidence="1">
    <location>
        <begin position="215"/>
        <end position="234"/>
    </location>
</feature>
<keyword evidence="2" id="KW-0472">Membrane</keyword>
<dbReference type="EMBL" id="SNRW01001196">
    <property type="protein sequence ID" value="KAA6397370.1"/>
    <property type="molecule type" value="Genomic_DNA"/>
</dbReference>
<protein>
    <submittedName>
        <fullName evidence="3">Uncharacterized protein</fullName>
    </submittedName>
</protein>
<feature type="transmembrane region" description="Helical" evidence="2">
    <location>
        <begin position="117"/>
        <end position="140"/>
    </location>
</feature>
<evidence type="ECO:0000313" key="4">
    <source>
        <dbReference type="Proteomes" id="UP000324800"/>
    </source>
</evidence>
<reference evidence="3 4" key="1">
    <citation type="submission" date="2019-03" db="EMBL/GenBank/DDBJ databases">
        <title>Single cell metagenomics reveals metabolic interactions within the superorganism composed of flagellate Streblomastix strix and complex community of Bacteroidetes bacteria on its surface.</title>
        <authorList>
            <person name="Treitli S.C."/>
            <person name="Kolisko M."/>
            <person name="Husnik F."/>
            <person name="Keeling P."/>
            <person name="Hampl V."/>
        </authorList>
    </citation>
    <scope>NUCLEOTIDE SEQUENCE [LARGE SCALE GENOMIC DNA]</scope>
    <source>
        <strain evidence="3">ST1C</strain>
    </source>
</reference>
<proteinExistence type="predicted"/>
<keyword evidence="2" id="KW-1133">Transmembrane helix</keyword>
<sequence>MIIYISPFEASLLMFYYETLPLGPTHQESLPIYDVGHLKTRQTMINKGKAKEILFRPSKTQATLHILYPFPLATVLLPKRKKYGGSFARFTEPIHRNMAISSTSAHTYPRFSTQRNLFGCIYFISMAVALVRAVYFYWLYARAGIRQLNTLITSEYIGINNYADGADQYGRKLGFIHACDRNGPTCDRNKFTNAVQSNRHAPDSFQTCHTISNDFSKNDRQSTQRPIGKPNRSRPFQTQIAEFSNTRRNYCVAFNFSILIVDWILWNLTIGPVQPIQHIATVPTGSASLELLCRPTTIAIHLGVESFSTDQLLRIVHRNSSNTSVITVIAILAIDLVAIADTGATIGSTVGLVRLLQQPKVYQIQPLILPTVQMQTSGVVQPPTLNRQVIQPIADTTQRGKDIERHQTHQIQMNVSWERSPPAPNINTQIGERLKGHFSRLEERMSKVLIQQHRTAWDLEGYDLVDQKSRHSDPPPAGYAEGNMQTRQFFDAHNRGNCFYIHEYQAFWKEYCQKLFNRKLQQSDKRKDFSSPPKQTP</sequence>
<evidence type="ECO:0000256" key="2">
    <source>
        <dbReference type="SAM" id="Phobius"/>
    </source>
</evidence>